<sequence length="244" mass="26788">MVVKSTVEYQVGENVFQGVLCSPENPEKKKLPAVLVHHAFFGCTDFEVEKAEKLAELGYVAFAADVYGKGVRGTSREENFALMKPLIDDRSGELHSRLKAAFDYVAALDVVNADKIAAIGFCFGGLCVLDMARHQLPLKAVVSFHGTLSPLPGDESLENLATLQTAVCVLHGDADSHVNPQVETFMKEMRVRNADFFFTSYGSAKHGFMMPITNTFNAPGVGYDARTEKRAWEAMKNFLAENLS</sequence>
<evidence type="ECO:0000259" key="1">
    <source>
        <dbReference type="Pfam" id="PF01738"/>
    </source>
</evidence>
<evidence type="ECO:0000313" key="3">
    <source>
        <dbReference type="Proteomes" id="UP001175271"/>
    </source>
</evidence>
<dbReference type="InterPro" id="IPR050261">
    <property type="entry name" value="FrsA_esterase"/>
</dbReference>
<dbReference type="InterPro" id="IPR029058">
    <property type="entry name" value="AB_hydrolase_fold"/>
</dbReference>
<comment type="caution">
    <text evidence="2">The sequence shown here is derived from an EMBL/GenBank/DDBJ whole genome shotgun (WGS) entry which is preliminary data.</text>
</comment>
<dbReference type="Proteomes" id="UP001175271">
    <property type="component" value="Unassembled WGS sequence"/>
</dbReference>
<dbReference type="InterPro" id="IPR002925">
    <property type="entry name" value="Dienelactn_hydro"/>
</dbReference>
<keyword evidence="3" id="KW-1185">Reference proteome</keyword>
<dbReference type="GO" id="GO:0016787">
    <property type="term" value="F:hydrolase activity"/>
    <property type="evidence" value="ECO:0007669"/>
    <property type="project" value="InterPro"/>
</dbReference>
<reference evidence="2" key="1">
    <citation type="submission" date="2023-06" db="EMBL/GenBank/DDBJ databases">
        <title>Genomic analysis of the entomopathogenic nematode Steinernema hermaphroditum.</title>
        <authorList>
            <person name="Schwarz E.M."/>
            <person name="Heppert J.K."/>
            <person name="Baniya A."/>
            <person name="Schwartz H.T."/>
            <person name="Tan C.-H."/>
            <person name="Antoshechkin I."/>
            <person name="Sternberg P.W."/>
            <person name="Goodrich-Blair H."/>
            <person name="Dillman A.R."/>
        </authorList>
    </citation>
    <scope>NUCLEOTIDE SEQUENCE</scope>
    <source>
        <strain evidence="2">PS9179</strain>
        <tissue evidence="2">Whole animal</tissue>
    </source>
</reference>
<dbReference type="EMBL" id="JAUCMV010000005">
    <property type="protein sequence ID" value="KAK0395402.1"/>
    <property type="molecule type" value="Genomic_DNA"/>
</dbReference>
<proteinExistence type="predicted"/>
<accession>A0AA39LFJ2</accession>
<dbReference type="SUPFAM" id="SSF53474">
    <property type="entry name" value="alpha/beta-Hydrolases"/>
    <property type="match status" value="1"/>
</dbReference>
<dbReference type="Gene3D" id="3.40.50.1820">
    <property type="entry name" value="alpha/beta hydrolase"/>
    <property type="match status" value="1"/>
</dbReference>
<protein>
    <recommendedName>
        <fullName evidence="1">Dienelactone hydrolase domain-containing protein</fullName>
    </recommendedName>
</protein>
<evidence type="ECO:0000313" key="2">
    <source>
        <dbReference type="EMBL" id="KAK0395402.1"/>
    </source>
</evidence>
<feature type="domain" description="Dienelactone hydrolase" evidence="1">
    <location>
        <begin position="16"/>
        <end position="241"/>
    </location>
</feature>
<gene>
    <name evidence="2" type="ORF">QR680_001264</name>
</gene>
<dbReference type="PANTHER" id="PTHR22946:SF0">
    <property type="entry name" value="DIENELACTONE HYDROLASE DOMAIN-CONTAINING PROTEIN"/>
    <property type="match status" value="1"/>
</dbReference>
<dbReference type="PANTHER" id="PTHR22946">
    <property type="entry name" value="DIENELACTONE HYDROLASE DOMAIN-CONTAINING PROTEIN-RELATED"/>
    <property type="match status" value="1"/>
</dbReference>
<dbReference type="AlphaFoldDB" id="A0AA39LFJ2"/>
<organism evidence="2 3">
    <name type="scientific">Steinernema hermaphroditum</name>
    <dbReference type="NCBI Taxonomy" id="289476"/>
    <lineage>
        <taxon>Eukaryota</taxon>
        <taxon>Metazoa</taxon>
        <taxon>Ecdysozoa</taxon>
        <taxon>Nematoda</taxon>
        <taxon>Chromadorea</taxon>
        <taxon>Rhabditida</taxon>
        <taxon>Tylenchina</taxon>
        <taxon>Panagrolaimomorpha</taxon>
        <taxon>Strongyloidoidea</taxon>
        <taxon>Steinernematidae</taxon>
        <taxon>Steinernema</taxon>
    </lineage>
</organism>
<dbReference type="Pfam" id="PF01738">
    <property type="entry name" value="DLH"/>
    <property type="match status" value="1"/>
</dbReference>
<name>A0AA39LFJ2_9BILA</name>